<feature type="coiled-coil region" evidence="3">
    <location>
        <begin position="40"/>
        <end position="123"/>
    </location>
</feature>
<dbReference type="GO" id="GO:0050821">
    <property type="term" value="P:protein stabilization"/>
    <property type="evidence" value="ECO:0007669"/>
    <property type="project" value="TreeGrafter"/>
</dbReference>
<gene>
    <name evidence="6" type="ORF">IAC79_01275</name>
</gene>
<reference evidence="6" key="1">
    <citation type="submission" date="2020-10" db="EMBL/GenBank/DDBJ databases">
        <authorList>
            <person name="Gilroy R."/>
        </authorList>
    </citation>
    <scope>NUCLEOTIDE SEQUENCE</scope>
    <source>
        <strain evidence="6">35461</strain>
    </source>
</reference>
<dbReference type="InterPro" id="IPR005632">
    <property type="entry name" value="Chaperone_Skp"/>
</dbReference>
<dbReference type="AlphaFoldDB" id="A0A9D1NLC9"/>
<sequence length="199" mass="21901">MKTSLLALALALPCALLAHTVAVVDMERVLANHPNTPNDQKTLEATLADYSKERDALRVDLERLADERDQTLKDAQNPMLAPAKAEELRQKAAQQERALQEAAQRAEAQMAERSRTLTEMERRFIKRTTDEIQAHIKAEAEKKGIDVVLYKDAVPYVKPDCDITDRIIVLCGGVPPKQDSAKDGAELAPPAKTGLPAAK</sequence>
<dbReference type="PANTHER" id="PTHR35089">
    <property type="entry name" value="CHAPERONE PROTEIN SKP"/>
    <property type="match status" value="1"/>
</dbReference>
<organism evidence="6 7">
    <name type="scientific">Candidatus Spyradenecus faecavium</name>
    <dbReference type="NCBI Taxonomy" id="2840947"/>
    <lineage>
        <taxon>Bacteria</taxon>
        <taxon>Pseudomonadati</taxon>
        <taxon>Lentisphaerota</taxon>
        <taxon>Lentisphaeria</taxon>
        <taxon>Lentisphaerales</taxon>
        <taxon>Lentisphaeraceae</taxon>
        <taxon>Lentisphaeraceae incertae sedis</taxon>
        <taxon>Candidatus Spyradenecus</taxon>
    </lineage>
</organism>
<dbReference type="EMBL" id="DVOR01000041">
    <property type="protein sequence ID" value="HIV08732.1"/>
    <property type="molecule type" value="Genomic_DNA"/>
</dbReference>
<feature type="region of interest" description="Disordered" evidence="4">
    <location>
        <begin position="178"/>
        <end position="199"/>
    </location>
</feature>
<accession>A0A9D1NLC9</accession>
<dbReference type="InterPro" id="IPR024930">
    <property type="entry name" value="Skp_dom_sf"/>
</dbReference>
<comment type="similarity">
    <text evidence="1">Belongs to the Skp family.</text>
</comment>
<keyword evidence="3" id="KW-0175">Coiled coil</keyword>
<dbReference type="SUPFAM" id="SSF111384">
    <property type="entry name" value="OmpH-like"/>
    <property type="match status" value="1"/>
</dbReference>
<dbReference type="Proteomes" id="UP000886845">
    <property type="component" value="Unassembled WGS sequence"/>
</dbReference>
<dbReference type="Pfam" id="PF03938">
    <property type="entry name" value="OmpH"/>
    <property type="match status" value="1"/>
</dbReference>
<dbReference type="GO" id="GO:0051082">
    <property type="term" value="F:unfolded protein binding"/>
    <property type="evidence" value="ECO:0007669"/>
    <property type="project" value="InterPro"/>
</dbReference>
<evidence type="ECO:0000256" key="2">
    <source>
        <dbReference type="ARBA" id="ARBA00022729"/>
    </source>
</evidence>
<dbReference type="SMART" id="SM00935">
    <property type="entry name" value="OmpH"/>
    <property type="match status" value="1"/>
</dbReference>
<evidence type="ECO:0000313" key="7">
    <source>
        <dbReference type="Proteomes" id="UP000886845"/>
    </source>
</evidence>
<dbReference type="GO" id="GO:0005829">
    <property type="term" value="C:cytosol"/>
    <property type="evidence" value="ECO:0007669"/>
    <property type="project" value="TreeGrafter"/>
</dbReference>
<dbReference type="PANTHER" id="PTHR35089:SF1">
    <property type="entry name" value="CHAPERONE PROTEIN SKP"/>
    <property type="match status" value="1"/>
</dbReference>
<evidence type="ECO:0000256" key="3">
    <source>
        <dbReference type="SAM" id="Coils"/>
    </source>
</evidence>
<comment type="caution">
    <text evidence="6">The sequence shown here is derived from an EMBL/GenBank/DDBJ whole genome shotgun (WGS) entry which is preliminary data.</text>
</comment>
<name>A0A9D1NLC9_9BACT</name>
<feature type="signal peptide" evidence="5">
    <location>
        <begin position="1"/>
        <end position="18"/>
    </location>
</feature>
<proteinExistence type="inferred from homology"/>
<protein>
    <submittedName>
        <fullName evidence="6">OmpH family outer membrane protein</fullName>
    </submittedName>
</protein>
<evidence type="ECO:0000256" key="4">
    <source>
        <dbReference type="SAM" id="MobiDB-lite"/>
    </source>
</evidence>
<evidence type="ECO:0000256" key="5">
    <source>
        <dbReference type="SAM" id="SignalP"/>
    </source>
</evidence>
<keyword evidence="2 5" id="KW-0732">Signal</keyword>
<dbReference type="Gene3D" id="3.30.910.20">
    <property type="entry name" value="Skp domain"/>
    <property type="match status" value="1"/>
</dbReference>
<evidence type="ECO:0000256" key="1">
    <source>
        <dbReference type="ARBA" id="ARBA00009091"/>
    </source>
</evidence>
<evidence type="ECO:0000313" key="6">
    <source>
        <dbReference type="EMBL" id="HIV08732.1"/>
    </source>
</evidence>
<feature type="chain" id="PRO_5039368833" evidence="5">
    <location>
        <begin position="19"/>
        <end position="199"/>
    </location>
</feature>
<reference evidence="6" key="2">
    <citation type="journal article" date="2021" name="PeerJ">
        <title>Extensive microbial diversity within the chicken gut microbiome revealed by metagenomics and culture.</title>
        <authorList>
            <person name="Gilroy R."/>
            <person name="Ravi A."/>
            <person name="Getino M."/>
            <person name="Pursley I."/>
            <person name="Horton D.L."/>
            <person name="Alikhan N.F."/>
            <person name="Baker D."/>
            <person name="Gharbi K."/>
            <person name="Hall N."/>
            <person name="Watson M."/>
            <person name="Adriaenssens E.M."/>
            <person name="Foster-Nyarko E."/>
            <person name="Jarju S."/>
            <person name="Secka A."/>
            <person name="Antonio M."/>
            <person name="Oren A."/>
            <person name="Chaudhuri R.R."/>
            <person name="La Ragione R."/>
            <person name="Hildebrand F."/>
            <person name="Pallen M.J."/>
        </authorList>
    </citation>
    <scope>NUCLEOTIDE SEQUENCE</scope>
    <source>
        <strain evidence="6">35461</strain>
    </source>
</reference>